<keyword evidence="1" id="KW-0472">Membrane</keyword>
<dbReference type="AlphaFoldDB" id="A0A0W1AZG6"/>
<gene>
    <name evidence="2" type="ORF">UQ64_14790</name>
</gene>
<name>A0A0W1AZG6_9BACL</name>
<reference evidence="2 3" key="1">
    <citation type="journal article" date="2015" name="Int. Biodeterior. Biodegradation">
        <title>Physiological and genetic screening methods for the isolation of methyl tert-butyl ether-degrading bacteria for bioremediation purposes.</title>
        <authorList>
            <person name="Guisado I.M."/>
            <person name="Purswani J."/>
            <person name="Gonzalez Lopez J."/>
            <person name="Pozo C."/>
        </authorList>
    </citation>
    <scope>NUCLEOTIDE SEQUENCE [LARGE SCALE GENOMIC DNA]</scope>
    <source>
        <strain evidence="2 3">SH7</strain>
    </source>
</reference>
<dbReference type="EMBL" id="LCZJ02000019">
    <property type="protein sequence ID" value="KTD86712.1"/>
    <property type="molecule type" value="Genomic_DNA"/>
</dbReference>
<organism evidence="2 3">
    <name type="scientific">Paenibacillus etheri</name>
    <dbReference type="NCBI Taxonomy" id="1306852"/>
    <lineage>
        <taxon>Bacteria</taxon>
        <taxon>Bacillati</taxon>
        <taxon>Bacillota</taxon>
        <taxon>Bacilli</taxon>
        <taxon>Bacillales</taxon>
        <taxon>Paenibacillaceae</taxon>
        <taxon>Paenibacillus</taxon>
    </lineage>
</organism>
<keyword evidence="1" id="KW-0812">Transmembrane</keyword>
<protein>
    <submittedName>
        <fullName evidence="2">Uncharacterized protein</fullName>
    </submittedName>
</protein>
<keyword evidence="1" id="KW-1133">Transmembrane helix</keyword>
<accession>A0A0W1AZG6</accession>
<feature type="transmembrane region" description="Helical" evidence="1">
    <location>
        <begin position="63"/>
        <end position="81"/>
    </location>
</feature>
<comment type="caution">
    <text evidence="2">The sequence shown here is derived from an EMBL/GenBank/DDBJ whole genome shotgun (WGS) entry which is preliminary data.</text>
</comment>
<evidence type="ECO:0000313" key="3">
    <source>
        <dbReference type="Proteomes" id="UP000054709"/>
    </source>
</evidence>
<sequence>MSLELVMIILLLFLNIPVYKFLYRVFFVDNDDYNETVRHTFTPNIISLFRGEYWKDRMNTTRLHFFIIICVGIVVLEYLVLNKVFEILA</sequence>
<dbReference type="Proteomes" id="UP000054709">
    <property type="component" value="Unassembled WGS sequence"/>
</dbReference>
<proteinExistence type="predicted"/>
<keyword evidence="3" id="KW-1185">Reference proteome</keyword>
<evidence type="ECO:0000313" key="2">
    <source>
        <dbReference type="EMBL" id="KTD86712.1"/>
    </source>
</evidence>
<evidence type="ECO:0000256" key="1">
    <source>
        <dbReference type="SAM" id="Phobius"/>
    </source>
</evidence>
<feature type="transmembrane region" description="Helical" evidence="1">
    <location>
        <begin position="6"/>
        <end position="23"/>
    </location>
</feature>